<reference evidence="2" key="2">
    <citation type="journal article" date="2015" name="Fish Shellfish Immunol.">
        <title>Early steps in the European eel (Anguilla anguilla)-Vibrio vulnificus interaction in the gills: Role of the RtxA13 toxin.</title>
        <authorList>
            <person name="Callol A."/>
            <person name="Pajuelo D."/>
            <person name="Ebbesson L."/>
            <person name="Teles M."/>
            <person name="MacKenzie S."/>
            <person name="Amaro C."/>
        </authorList>
    </citation>
    <scope>NUCLEOTIDE SEQUENCE</scope>
</reference>
<name>A0A0E9SGB3_ANGAN</name>
<proteinExistence type="predicted"/>
<protein>
    <submittedName>
        <fullName evidence="2">Uncharacterized protein</fullName>
    </submittedName>
</protein>
<reference evidence="2" key="1">
    <citation type="submission" date="2014-11" db="EMBL/GenBank/DDBJ databases">
        <authorList>
            <person name="Amaro Gonzalez C."/>
        </authorList>
    </citation>
    <scope>NUCLEOTIDE SEQUENCE</scope>
</reference>
<feature type="region of interest" description="Disordered" evidence="1">
    <location>
        <begin position="1"/>
        <end position="28"/>
    </location>
</feature>
<sequence>MPALPIAGRASSGVRGKDPGRDDSQGAEGTLLAVRGDRGVHPALQRLRVRDLSAPATGVQLAGFLLPNLFAEVHFHYGSVILMLRVNSLLDNIFTRLRLIERSDSD</sequence>
<dbReference type="EMBL" id="GBXM01068158">
    <property type="protein sequence ID" value="JAH40419.1"/>
    <property type="molecule type" value="Transcribed_RNA"/>
</dbReference>
<feature type="compositionally biased region" description="Basic and acidic residues" evidence="1">
    <location>
        <begin position="15"/>
        <end position="24"/>
    </location>
</feature>
<evidence type="ECO:0000313" key="2">
    <source>
        <dbReference type="EMBL" id="JAH40419.1"/>
    </source>
</evidence>
<dbReference type="AlphaFoldDB" id="A0A0E9SGB3"/>
<organism evidence="2">
    <name type="scientific">Anguilla anguilla</name>
    <name type="common">European freshwater eel</name>
    <name type="synonym">Muraena anguilla</name>
    <dbReference type="NCBI Taxonomy" id="7936"/>
    <lineage>
        <taxon>Eukaryota</taxon>
        <taxon>Metazoa</taxon>
        <taxon>Chordata</taxon>
        <taxon>Craniata</taxon>
        <taxon>Vertebrata</taxon>
        <taxon>Euteleostomi</taxon>
        <taxon>Actinopterygii</taxon>
        <taxon>Neopterygii</taxon>
        <taxon>Teleostei</taxon>
        <taxon>Anguilliformes</taxon>
        <taxon>Anguillidae</taxon>
        <taxon>Anguilla</taxon>
    </lineage>
</organism>
<accession>A0A0E9SGB3</accession>
<evidence type="ECO:0000256" key="1">
    <source>
        <dbReference type="SAM" id="MobiDB-lite"/>
    </source>
</evidence>